<keyword evidence="1" id="KW-0285">Flavoprotein</keyword>
<dbReference type="PANTHER" id="PTHR42847:SF4">
    <property type="entry name" value="ALKANESULFONATE MONOOXYGENASE-RELATED"/>
    <property type="match status" value="1"/>
</dbReference>
<evidence type="ECO:0000259" key="5">
    <source>
        <dbReference type="Pfam" id="PF00296"/>
    </source>
</evidence>
<dbReference type="InterPro" id="IPR019923">
    <property type="entry name" value="Lucif-like_OxRdtase_MSMEG_2516"/>
</dbReference>
<dbReference type="InterPro" id="IPR011251">
    <property type="entry name" value="Luciferase-like_dom"/>
</dbReference>
<gene>
    <name evidence="6" type="ORF">METZ01_LOCUS167351</name>
</gene>
<accession>A0A382BMV4</accession>
<dbReference type="InterPro" id="IPR050172">
    <property type="entry name" value="SsuD_RutA_monooxygenase"/>
</dbReference>
<sequence length="322" mass="35102">MSKHKFRFSWQAFEAQSAQDWCDKAKKAEDSGFSAFHLADHYLGPGPALEAAAHPVQNLAAIPAIMSAASATNSIKVGCRVFCTSYRPAGVLAKEAMTIDFLTEGRLELGLGAGWVSSEYEALGIPFDSPGKRIKRLEETIRIIKAHMKGEDLDFIGDEVKASGYQGLPASPNGKVPLMIGGGAPKILGLAGREADIVSINYNNKDGHLAGSRDKDTSKETLKKIEWIKQGAKERFEEIELEIGAYLTIVTDNQTETAKAFTEMLGMEVDDILSFPHALIGSVDYICEELEKRRELYGINYISFPDSAADSVIPVVERLSGK</sequence>
<keyword evidence="2" id="KW-0288">FMN</keyword>
<evidence type="ECO:0000313" key="6">
    <source>
        <dbReference type="EMBL" id="SVB14497.1"/>
    </source>
</evidence>
<dbReference type="PANTHER" id="PTHR42847">
    <property type="entry name" value="ALKANESULFONATE MONOOXYGENASE"/>
    <property type="match status" value="1"/>
</dbReference>
<dbReference type="Gene3D" id="3.20.20.30">
    <property type="entry name" value="Luciferase-like domain"/>
    <property type="match status" value="1"/>
</dbReference>
<dbReference type="GO" id="GO:0008726">
    <property type="term" value="F:alkanesulfonate monooxygenase activity"/>
    <property type="evidence" value="ECO:0007669"/>
    <property type="project" value="TreeGrafter"/>
</dbReference>
<reference evidence="6" key="1">
    <citation type="submission" date="2018-05" db="EMBL/GenBank/DDBJ databases">
        <authorList>
            <person name="Lanie J.A."/>
            <person name="Ng W.-L."/>
            <person name="Kazmierczak K.M."/>
            <person name="Andrzejewski T.M."/>
            <person name="Davidsen T.M."/>
            <person name="Wayne K.J."/>
            <person name="Tettelin H."/>
            <person name="Glass J.I."/>
            <person name="Rusch D."/>
            <person name="Podicherti R."/>
            <person name="Tsui H.-C.T."/>
            <person name="Winkler M.E."/>
        </authorList>
    </citation>
    <scope>NUCLEOTIDE SEQUENCE</scope>
</reference>
<feature type="domain" description="Luciferase-like" evidence="5">
    <location>
        <begin position="17"/>
        <end position="259"/>
    </location>
</feature>
<evidence type="ECO:0000256" key="4">
    <source>
        <dbReference type="ARBA" id="ARBA00023033"/>
    </source>
</evidence>
<proteinExistence type="predicted"/>
<name>A0A382BMV4_9ZZZZ</name>
<dbReference type="GO" id="GO:0046306">
    <property type="term" value="P:alkanesulfonate catabolic process"/>
    <property type="evidence" value="ECO:0007669"/>
    <property type="project" value="TreeGrafter"/>
</dbReference>
<dbReference type="AlphaFoldDB" id="A0A382BMV4"/>
<evidence type="ECO:0000256" key="2">
    <source>
        <dbReference type="ARBA" id="ARBA00022643"/>
    </source>
</evidence>
<organism evidence="6">
    <name type="scientific">marine metagenome</name>
    <dbReference type="NCBI Taxonomy" id="408172"/>
    <lineage>
        <taxon>unclassified sequences</taxon>
        <taxon>metagenomes</taxon>
        <taxon>ecological metagenomes</taxon>
    </lineage>
</organism>
<keyword evidence="4" id="KW-0503">Monooxygenase</keyword>
<dbReference type="Pfam" id="PF00296">
    <property type="entry name" value="Bac_luciferase"/>
    <property type="match status" value="1"/>
</dbReference>
<dbReference type="NCBIfam" id="TIGR03621">
    <property type="entry name" value="F420_MSMEG_2516"/>
    <property type="match status" value="1"/>
</dbReference>
<evidence type="ECO:0000256" key="3">
    <source>
        <dbReference type="ARBA" id="ARBA00023002"/>
    </source>
</evidence>
<dbReference type="EMBL" id="UINC01030311">
    <property type="protein sequence ID" value="SVB14497.1"/>
    <property type="molecule type" value="Genomic_DNA"/>
</dbReference>
<dbReference type="InterPro" id="IPR036661">
    <property type="entry name" value="Luciferase-like_sf"/>
</dbReference>
<evidence type="ECO:0000256" key="1">
    <source>
        <dbReference type="ARBA" id="ARBA00022630"/>
    </source>
</evidence>
<keyword evidence="3" id="KW-0560">Oxidoreductase</keyword>
<protein>
    <recommendedName>
        <fullName evidence="5">Luciferase-like domain-containing protein</fullName>
    </recommendedName>
</protein>
<dbReference type="SUPFAM" id="SSF51679">
    <property type="entry name" value="Bacterial luciferase-like"/>
    <property type="match status" value="1"/>
</dbReference>